<keyword evidence="4" id="KW-1185">Reference proteome</keyword>
<dbReference type="PROSITE" id="PS50983">
    <property type="entry name" value="FE_B12_PBP"/>
    <property type="match status" value="1"/>
</dbReference>
<organism evidence="3 4">
    <name type="scientific">Salinimicrobium marinum</name>
    <dbReference type="NCBI Taxonomy" id="680283"/>
    <lineage>
        <taxon>Bacteria</taxon>
        <taxon>Pseudomonadati</taxon>
        <taxon>Bacteroidota</taxon>
        <taxon>Flavobacteriia</taxon>
        <taxon>Flavobacteriales</taxon>
        <taxon>Flavobacteriaceae</taxon>
        <taxon>Salinimicrobium</taxon>
    </lineage>
</organism>
<accession>A0A918S9Q7</accession>
<comment type="caution">
    <text evidence="3">The sequence shown here is derived from an EMBL/GenBank/DDBJ whole genome shotgun (WGS) entry which is preliminary data.</text>
</comment>
<dbReference type="AlphaFoldDB" id="A0A918S9Q7"/>
<dbReference type="Pfam" id="PF01497">
    <property type="entry name" value="Peripla_BP_2"/>
    <property type="match status" value="1"/>
</dbReference>
<feature type="domain" description="Fe/B12 periplasmic-binding" evidence="2">
    <location>
        <begin position="20"/>
        <end position="267"/>
    </location>
</feature>
<dbReference type="Proteomes" id="UP000610456">
    <property type="component" value="Unassembled WGS sequence"/>
</dbReference>
<dbReference type="PANTHER" id="PTHR30535">
    <property type="entry name" value="VITAMIN B12-BINDING PROTEIN"/>
    <property type="match status" value="1"/>
</dbReference>
<evidence type="ECO:0000256" key="1">
    <source>
        <dbReference type="ARBA" id="ARBA00022729"/>
    </source>
</evidence>
<reference evidence="3" key="2">
    <citation type="submission" date="2020-09" db="EMBL/GenBank/DDBJ databases">
        <authorList>
            <person name="Sun Q."/>
            <person name="Kim S."/>
        </authorList>
    </citation>
    <scope>NUCLEOTIDE SEQUENCE</scope>
    <source>
        <strain evidence="3">KCTC 12719</strain>
    </source>
</reference>
<dbReference type="InterPro" id="IPR054828">
    <property type="entry name" value="Vit_B12_bind_prot"/>
</dbReference>
<evidence type="ECO:0000313" key="3">
    <source>
        <dbReference type="EMBL" id="GHA28143.1"/>
    </source>
</evidence>
<protein>
    <submittedName>
        <fullName evidence="3">Iron ABC transporter</fullName>
    </submittedName>
</protein>
<name>A0A918S9Q7_9FLAO</name>
<gene>
    <name evidence="3" type="ORF">GCM10007103_07120</name>
</gene>
<evidence type="ECO:0000259" key="2">
    <source>
        <dbReference type="PROSITE" id="PS50983"/>
    </source>
</evidence>
<reference evidence="3" key="1">
    <citation type="journal article" date="2014" name="Int. J. Syst. Evol. Microbiol.">
        <title>Complete genome sequence of Corynebacterium casei LMG S-19264T (=DSM 44701T), isolated from a smear-ripened cheese.</title>
        <authorList>
            <consortium name="US DOE Joint Genome Institute (JGI-PGF)"/>
            <person name="Walter F."/>
            <person name="Albersmeier A."/>
            <person name="Kalinowski J."/>
            <person name="Ruckert C."/>
        </authorList>
    </citation>
    <scope>NUCLEOTIDE SEQUENCE</scope>
    <source>
        <strain evidence="3">KCTC 12719</strain>
    </source>
</reference>
<dbReference type="RefSeq" id="WP_189603313.1">
    <property type="nucleotide sequence ID" value="NZ_BMXB01000001.1"/>
</dbReference>
<evidence type="ECO:0000313" key="4">
    <source>
        <dbReference type="Proteomes" id="UP000610456"/>
    </source>
</evidence>
<dbReference type="EMBL" id="BMXB01000001">
    <property type="protein sequence ID" value="GHA28143.1"/>
    <property type="molecule type" value="Genomic_DNA"/>
</dbReference>
<dbReference type="InterPro" id="IPR002491">
    <property type="entry name" value="ABC_transptr_periplasmic_BD"/>
</dbReference>
<dbReference type="NCBIfam" id="NF038402">
    <property type="entry name" value="TroA_like"/>
    <property type="match status" value="1"/>
</dbReference>
<sequence>MRKILDQLNREIEIPANPDRIVSLVPSQTELLVDMGLKNAIDGITKFCVHPEGLRKEKNVVGGTKQVHYDKIRLLNPDIILCNKEENTEEMVLELEKIAPVHVSDVKDLKDSLQLINQYGKIFQVEDRALSIRKEIELQWEQFQTFIEKQPQRCVAYLIWKNPWMAAGGDTFIDYLLEMNHFENVFRKEKSRYPEIDLSSLRAKNAHLVLLSTEPFPFKDKHKEELQVKLPEQEIIVVDGEFFSWYGSRLVKAFNYFRELHLSLHNS</sequence>
<dbReference type="Gene3D" id="3.40.50.1980">
    <property type="entry name" value="Nitrogenase molybdenum iron protein domain"/>
    <property type="match status" value="2"/>
</dbReference>
<keyword evidence="1" id="KW-0732">Signal</keyword>
<proteinExistence type="predicted"/>
<dbReference type="PANTHER" id="PTHR30535:SF34">
    <property type="entry name" value="MOLYBDATE-BINDING PROTEIN MOLA"/>
    <property type="match status" value="1"/>
</dbReference>
<dbReference type="InterPro" id="IPR050902">
    <property type="entry name" value="ABC_Transporter_SBP"/>
</dbReference>
<dbReference type="SUPFAM" id="SSF53807">
    <property type="entry name" value="Helical backbone' metal receptor"/>
    <property type="match status" value="1"/>
</dbReference>